<evidence type="ECO:0000313" key="2">
    <source>
        <dbReference type="Proteomes" id="UP001205080"/>
    </source>
</evidence>
<gene>
    <name evidence="1" type="ORF">KBX22_05045</name>
</gene>
<dbReference type="InterPro" id="IPR023869">
    <property type="entry name" value="tRNA_Adeno_NH3ase_assoc_put"/>
</dbReference>
<reference evidence="1 2" key="1">
    <citation type="submission" date="2021-04" db="EMBL/GenBank/DDBJ databases">
        <title>Corynebacterium genitalium sp. nov. and Corynebacterium genitalium sp. nov., two new species of the genus Corynebacterium.</title>
        <authorList>
            <person name="Jaen-Luchoro D."/>
            <person name="Pinyeiro-Iglesias B."/>
            <person name="Al-Shaer S."/>
            <person name="Karlsson R."/>
            <person name="Gonzales-Siles L."/>
            <person name="Cardew S."/>
            <person name="Jensie-Markopolous S."/>
            <person name="Ohlen M."/>
            <person name="Inganas E."/>
            <person name="Moore E.R.B."/>
        </authorList>
    </citation>
    <scope>NUCLEOTIDE SEQUENCE [LARGE SCALE GENOMIC DNA]</scope>
    <source>
        <strain evidence="1 2">CCUG 55013</strain>
    </source>
</reference>
<comment type="caution">
    <text evidence="1">The sequence shown here is derived from an EMBL/GenBank/DDBJ whole genome shotgun (WGS) entry which is preliminary data.</text>
</comment>
<proteinExistence type="predicted"/>
<dbReference type="AlphaFoldDB" id="A0ABD4TS48"/>
<name>A0ABD4TS48_9CORY</name>
<dbReference type="NCBIfam" id="TIGR03941">
    <property type="entry name" value="tRNA_deam_assoc"/>
    <property type="match status" value="1"/>
</dbReference>
<accession>A0ABD4TS48</accession>
<protein>
    <submittedName>
        <fullName evidence="1">tRNA adenosine deaminase-associated protein</fullName>
    </submittedName>
</protein>
<dbReference type="EMBL" id="JAGPYW010000004">
    <property type="protein sequence ID" value="MCQ4614105.1"/>
    <property type="molecule type" value="Genomic_DNA"/>
</dbReference>
<organism evidence="1 2">
    <name type="scientific">Corynebacterium pseudogenitalium</name>
    <dbReference type="NCBI Taxonomy" id="38303"/>
    <lineage>
        <taxon>Bacteria</taxon>
        <taxon>Bacillati</taxon>
        <taxon>Actinomycetota</taxon>
        <taxon>Actinomycetes</taxon>
        <taxon>Mycobacteriales</taxon>
        <taxon>Corynebacteriaceae</taxon>
        <taxon>Corynebacterium</taxon>
    </lineage>
</organism>
<sequence length="160" mass="17546">MAQEFPDGYAVTVAQHDGAWSVHRYNDTFDSLEDTIAAVRRLRSEGPTFALLNVENEYVVVLRPGPNRARILLSDAPIAVDDDYAADALEEAGCDIPDIDPDDLDDTDSWADGDFDILADLGLTEERLSLLLDADEEPADLIDDIADALGFADELHEALR</sequence>
<dbReference type="RefSeq" id="WP_256000641.1">
    <property type="nucleotide sequence ID" value="NZ_JAGPYW010000004.1"/>
</dbReference>
<dbReference type="Proteomes" id="UP001205080">
    <property type="component" value="Unassembled WGS sequence"/>
</dbReference>
<evidence type="ECO:0000313" key="1">
    <source>
        <dbReference type="EMBL" id="MCQ4614105.1"/>
    </source>
</evidence>